<sequence length="425" mass="48694">MEKHSILTNNNHGFRSGYSCETQLLTTMHDIMKSHDAGRQVDVAILDFSKAFDTVPHGRLLSKLHHYGVRGPVHQWITCFLTQRSMRVVLEGTESEEVTVMSGVPQGTVLGPLLFLCHINDLPQSVKSTVRLFADDCLLYREIRTFQDHLTLQEDLRQLEQWAHKWGMKFNAKKCYILSSKPTSNFFYNLDGTILKQVDKSPYLGVQISSDLKWSPHVTTTSNRASSTLGFLRRNLRNCPQTCRRTAYIALVRSTLEYAAVVWDPHLKQDIERLERVQHRAARFITKDYKSREPGSVTKMLKDLELTTLQERRRQHRLTTLFKISTGQIPALPPENFITPAKQTRRRVKPTQFSDYSSNNVIERQAINNSKGLIIPHCRTELFRHSFFVKTAQEWNHLSEEVIGCTSAKAFSTAVGNLPPPPSSF</sequence>
<dbReference type="InterPro" id="IPR000477">
    <property type="entry name" value="RT_dom"/>
</dbReference>
<dbReference type="CDD" id="cd01650">
    <property type="entry name" value="RT_nLTR_like"/>
    <property type="match status" value="1"/>
</dbReference>
<dbReference type="Pfam" id="PF00078">
    <property type="entry name" value="RVT_1"/>
    <property type="match status" value="1"/>
</dbReference>
<dbReference type="PROSITE" id="PS50878">
    <property type="entry name" value="RT_POL"/>
    <property type="match status" value="1"/>
</dbReference>
<evidence type="ECO:0000313" key="2">
    <source>
        <dbReference type="EMBL" id="KAK7101328.1"/>
    </source>
</evidence>
<dbReference type="Gene3D" id="3.30.70.270">
    <property type="match status" value="1"/>
</dbReference>
<comment type="caution">
    <text evidence="2">The sequence shown here is derived from an EMBL/GenBank/DDBJ whole genome shotgun (WGS) entry which is preliminary data.</text>
</comment>
<dbReference type="InterPro" id="IPR043128">
    <property type="entry name" value="Rev_trsase/Diguanyl_cyclase"/>
</dbReference>
<name>A0AAN9GA60_9CAEN</name>
<dbReference type="EMBL" id="JBAMIC010000011">
    <property type="protein sequence ID" value="KAK7101328.1"/>
    <property type="molecule type" value="Genomic_DNA"/>
</dbReference>
<dbReference type="AlphaFoldDB" id="A0AAN9GA60"/>
<dbReference type="PANTHER" id="PTHR33332">
    <property type="entry name" value="REVERSE TRANSCRIPTASE DOMAIN-CONTAINING PROTEIN"/>
    <property type="match status" value="1"/>
</dbReference>
<organism evidence="2 3">
    <name type="scientific">Littorina saxatilis</name>
    <dbReference type="NCBI Taxonomy" id="31220"/>
    <lineage>
        <taxon>Eukaryota</taxon>
        <taxon>Metazoa</taxon>
        <taxon>Spiralia</taxon>
        <taxon>Lophotrochozoa</taxon>
        <taxon>Mollusca</taxon>
        <taxon>Gastropoda</taxon>
        <taxon>Caenogastropoda</taxon>
        <taxon>Littorinimorpha</taxon>
        <taxon>Littorinoidea</taxon>
        <taxon>Littorinidae</taxon>
        <taxon>Littorina</taxon>
    </lineage>
</organism>
<reference evidence="2 3" key="1">
    <citation type="submission" date="2024-02" db="EMBL/GenBank/DDBJ databases">
        <title>Chromosome-scale genome assembly of the rough periwinkle Littorina saxatilis.</title>
        <authorList>
            <person name="De Jode A."/>
            <person name="Faria R."/>
            <person name="Formenti G."/>
            <person name="Sims Y."/>
            <person name="Smith T.P."/>
            <person name="Tracey A."/>
            <person name="Wood J.M.D."/>
            <person name="Zagrodzka Z.B."/>
            <person name="Johannesson K."/>
            <person name="Butlin R.K."/>
            <person name="Leder E.H."/>
        </authorList>
    </citation>
    <scope>NUCLEOTIDE SEQUENCE [LARGE SCALE GENOMIC DNA]</scope>
    <source>
        <strain evidence="2">Snail1</strain>
        <tissue evidence="2">Muscle</tissue>
    </source>
</reference>
<proteinExistence type="predicted"/>
<evidence type="ECO:0000259" key="1">
    <source>
        <dbReference type="PROSITE" id="PS50878"/>
    </source>
</evidence>
<gene>
    <name evidence="2" type="ORF">V1264_024120</name>
</gene>
<dbReference type="SUPFAM" id="SSF56672">
    <property type="entry name" value="DNA/RNA polymerases"/>
    <property type="match status" value="1"/>
</dbReference>
<keyword evidence="3" id="KW-1185">Reference proteome</keyword>
<accession>A0AAN9GA60</accession>
<dbReference type="Proteomes" id="UP001374579">
    <property type="component" value="Unassembled WGS sequence"/>
</dbReference>
<feature type="domain" description="Reverse transcriptase" evidence="1">
    <location>
        <begin position="1"/>
        <end position="208"/>
    </location>
</feature>
<dbReference type="InterPro" id="IPR043502">
    <property type="entry name" value="DNA/RNA_pol_sf"/>
</dbReference>
<protein>
    <recommendedName>
        <fullName evidence="1">Reverse transcriptase domain-containing protein</fullName>
    </recommendedName>
</protein>
<evidence type="ECO:0000313" key="3">
    <source>
        <dbReference type="Proteomes" id="UP001374579"/>
    </source>
</evidence>